<keyword evidence="3" id="KW-1185">Reference proteome</keyword>
<protein>
    <submittedName>
        <fullName evidence="2">Uncharacterized protein</fullName>
    </submittedName>
</protein>
<feature type="region of interest" description="Disordered" evidence="1">
    <location>
        <begin position="57"/>
        <end position="81"/>
    </location>
</feature>
<dbReference type="AlphaFoldDB" id="A0A0C9VZ81"/>
<gene>
    <name evidence="2" type="ORF">HYDPIDRAFT_29057</name>
</gene>
<feature type="compositionally biased region" description="Low complexity" evidence="1">
    <location>
        <begin position="66"/>
        <end position="81"/>
    </location>
</feature>
<organism evidence="2 3">
    <name type="scientific">Hydnomerulius pinastri MD-312</name>
    <dbReference type="NCBI Taxonomy" id="994086"/>
    <lineage>
        <taxon>Eukaryota</taxon>
        <taxon>Fungi</taxon>
        <taxon>Dikarya</taxon>
        <taxon>Basidiomycota</taxon>
        <taxon>Agaricomycotina</taxon>
        <taxon>Agaricomycetes</taxon>
        <taxon>Agaricomycetidae</taxon>
        <taxon>Boletales</taxon>
        <taxon>Boletales incertae sedis</taxon>
        <taxon>Leucogyrophana</taxon>
    </lineage>
</organism>
<dbReference type="EMBL" id="KN839849">
    <property type="protein sequence ID" value="KIJ63700.1"/>
    <property type="molecule type" value="Genomic_DNA"/>
</dbReference>
<dbReference type="HOGENOM" id="CLU_2061795_0_0_1"/>
<evidence type="ECO:0000313" key="2">
    <source>
        <dbReference type="EMBL" id="KIJ63700.1"/>
    </source>
</evidence>
<dbReference type="Proteomes" id="UP000053820">
    <property type="component" value="Unassembled WGS sequence"/>
</dbReference>
<reference evidence="2 3" key="1">
    <citation type="submission" date="2014-04" db="EMBL/GenBank/DDBJ databases">
        <title>Evolutionary Origins and Diversification of the Mycorrhizal Mutualists.</title>
        <authorList>
            <consortium name="DOE Joint Genome Institute"/>
            <consortium name="Mycorrhizal Genomics Consortium"/>
            <person name="Kohler A."/>
            <person name="Kuo A."/>
            <person name="Nagy L.G."/>
            <person name="Floudas D."/>
            <person name="Copeland A."/>
            <person name="Barry K.W."/>
            <person name="Cichocki N."/>
            <person name="Veneault-Fourrey C."/>
            <person name="LaButti K."/>
            <person name="Lindquist E.A."/>
            <person name="Lipzen A."/>
            <person name="Lundell T."/>
            <person name="Morin E."/>
            <person name="Murat C."/>
            <person name="Riley R."/>
            <person name="Ohm R."/>
            <person name="Sun H."/>
            <person name="Tunlid A."/>
            <person name="Henrissat B."/>
            <person name="Grigoriev I.V."/>
            <person name="Hibbett D.S."/>
            <person name="Martin F."/>
        </authorList>
    </citation>
    <scope>NUCLEOTIDE SEQUENCE [LARGE SCALE GENOMIC DNA]</scope>
    <source>
        <strain evidence="2 3">MD-312</strain>
    </source>
</reference>
<sequence>MGGNSEHNALTTVKLEIPSERHLPHPFALTTIANIGPNLSLAMANHHIQEAPGTVVTQTTREKVTTHTTTTTSRSTETTTTTQVITKMKTFLPYGSQTQRIPFQSSISSISTISETPST</sequence>
<proteinExistence type="predicted"/>
<accession>A0A0C9VZ81</accession>
<evidence type="ECO:0000256" key="1">
    <source>
        <dbReference type="SAM" id="MobiDB-lite"/>
    </source>
</evidence>
<name>A0A0C9VZ81_9AGAM</name>
<evidence type="ECO:0000313" key="3">
    <source>
        <dbReference type="Proteomes" id="UP000053820"/>
    </source>
</evidence>